<organism evidence="5 6">
    <name type="scientific">Desmophyllum pertusum</name>
    <dbReference type="NCBI Taxonomy" id="174260"/>
    <lineage>
        <taxon>Eukaryota</taxon>
        <taxon>Metazoa</taxon>
        <taxon>Cnidaria</taxon>
        <taxon>Anthozoa</taxon>
        <taxon>Hexacorallia</taxon>
        <taxon>Scleractinia</taxon>
        <taxon>Caryophylliina</taxon>
        <taxon>Caryophylliidae</taxon>
        <taxon>Desmophyllum</taxon>
    </lineage>
</organism>
<dbReference type="InterPro" id="IPR012677">
    <property type="entry name" value="Nucleotide-bd_a/b_plait_sf"/>
</dbReference>
<dbReference type="Pfam" id="PF00076">
    <property type="entry name" value="RRM_1"/>
    <property type="match status" value="1"/>
</dbReference>
<reference evidence="5" key="1">
    <citation type="submission" date="2023-01" db="EMBL/GenBank/DDBJ databases">
        <title>Genome assembly of the deep-sea coral Lophelia pertusa.</title>
        <authorList>
            <person name="Herrera S."/>
            <person name="Cordes E."/>
        </authorList>
    </citation>
    <scope>NUCLEOTIDE SEQUENCE</scope>
    <source>
        <strain evidence="5">USNM1676648</strain>
        <tissue evidence="5">Polyp</tissue>
    </source>
</reference>
<dbReference type="PANTHER" id="PTHR48024">
    <property type="entry name" value="GEO13361P1-RELATED"/>
    <property type="match status" value="1"/>
</dbReference>
<name>A0A9W9ZKU0_9CNID</name>
<dbReference type="OrthoDB" id="4207594at2759"/>
<feature type="region of interest" description="Disordered" evidence="3">
    <location>
        <begin position="90"/>
        <end position="121"/>
    </location>
</feature>
<proteinExistence type="predicted"/>
<evidence type="ECO:0000259" key="4">
    <source>
        <dbReference type="PROSITE" id="PS50102"/>
    </source>
</evidence>
<dbReference type="InterPro" id="IPR050886">
    <property type="entry name" value="RNA-binding_reg"/>
</dbReference>
<sequence>MTDEEDTKFTKLFVGGIPYHSADETLKEYFEQFDEIVEAVIIRERNSQRSKGYGFVTMATKEGAERACANKRPVIDGRRANVDLAYIGAKPKTPKAPQREDAASPECISAPASPTHSEEDAVTDSGTEWVTEEQCSSYSTPQSCHGNYVYDSCPAPAPAPMMLQPVELKPTCVSGIQTVNSNLPLMNTMTYYQGNVPPYSSPGNATSVDPKFLDQTAVNLVTFVPQRTVTTPSQNASLTVQCLPQFGQVPPQPTTTKLIPSARYIYTVPVWYVDQGRVSCGQVSLEPVSRVSCGQVILEPVSSYSQPPLISGIDGSNNGDFSACKMYQIPTYY</sequence>
<dbReference type="PROSITE" id="PS50102">
    <property type="entry name" value="RRM"/>
    <property type="match status" value="1"/>
</dbReference>
<evidence type="ECO:0000256" key="1">
    <source>
        <dbReference type="ARBA" id="ARBA00022884"/>
    </source>
</evidence>
<dbReference type="EMBL" id="MU825897">
    <property type="protein sequence ID" value="KAJ7383568.1"/>
    <property type="molecule type" value="Genomic_DNA"/>
</dbReference>
<evidence type="ECO:0000256" key="2">
    <source>
        <dbReference type="PROSITE-ProRule" id="PRU00176"/>
    </source>
</evidence>
<gene>
    <name evidence="5" type="ORF">OS493_027232</name>
</gene>
<evidence type="ECO:0000313" key="5">
    <source>
        <dbReference type="EMBL" id="KAJ7383568.1"/>
    </source>
</evidence>
<dbReference type="InterPro" id="IPR035979">
    <property type="entry name" value="RBD_domain_sf"/>
</dbReference>
<protein>
    <recommendedName>
        <fullName evidence="4">RRM domain-containing protein</fullName>
    </recommendedName>
</protein>
<evidence type="ECO:0000313" key="6">
    <source>
        <dbReference type="Proteomes" id="UP001163046"/>
    </source>
</evidence>
<comment type="caution">
    <text evidence="5">The sequence shown here is derived from an EMBL/GenBank/DDBJ whole genome shotgun (WGS) entry which is preliminary data.</text>
</comment>
<dbReference type="PANTHER" id="PTHR48024:SF56">
    <property type="entry name" value="HETEROGENEOUS NUCLEAR RIBONUCLEOPROTEIN A0"/>
    <property type="match status" value="1"/>
</dbReference>
<keyword evidence="6" id="KW-1185">Reference proteome</keyword>
<dbReference type="InterPro" id="IPR000504">
    <property type="entry name" value="RRM_dom"/>
</dbReference>
<dbReference type="AlphaFoldDB" id="A0A9W9ZKU0"/>
<dbReference type="Proteomes" id="UP001163046">
    <property type="component" value="Unassembled WGS sequence"/>
</dbReference>
<dbReference type="SUPFAM" id="SSF54928">
    <property type="entry name" value="RNA-binding domain, RBD"/>
    <property type="match status" value="1"/>
</dbReference>
<dbReference type="SMART" id="SM00360">
    <property type="entry name" value="RRM"/>
    <property type="match status" value="1"/>
</dbReference>
<dbReference type="GO" id="GO:0003730">
    <property type="term" value="F:mRNA 3'-UTR binding"/>
    <property type="evidence" value="ECO:0007669"/>
    <property type="project" value="TreeGrafter"/>
</dbReference>
<feature type="domain" description="RRM" evidence="4">
    <location>
        <begin position="10"/>
        <end position="87"/>
    </location>
</feature>
<keyword evidence="1 2" id="KW-0694">RNA-binding</keyword>
<dbReference type="Gene3D" id="3.30.70.330">
    <property type="match status" value="1"/>
</dbReference>
<accession>A0A9W9ZKU0</accession>
<dbReference type="GO" id="GO:0005634">
    <property type="term" value="C:nucleus"/>
    <property type="evidence" value="ECO:0007669"/>
    <property type="project" value="TreeGrafter"/>
</dbReference>
<evidence type="ECO:0000256" key="3">
    <source>
        <dbReference type="SAM" id="MobiDB-lite"/>
    </source>
</evidence>